<feature type="region of interest" description="Disordered" evidence="1">
    <location>
        <begin position="257"/>
        <end position="277"/>
    </location>
</feature>
<accession>A0AAP0K0H7</accession>
<keyword evidence="3" id="KW-1185">Reference proteome</keyword>
<evidence type="ECO:0000313" key="2">
    <source>
        <dbReference type="EMBL" id="KAK9143571.1"/>
    </source>
</evidence>
<organism evidence="2 3">
    <name type="scientific">Stephania yunnanensis</name>
    <dbReference type="NCBI Taxonomy" id="152371"/>
    <lineage>
        <taxon>Eukaryota</taxon>
        <taxon>Viridiplantae</taxon>
        <taxon>Streptophyta</taxon>
        <taxon>Embryophyta</taxon>
        <taxon>Tracheophyta</taxon>
        <taxon>Spermatophyta</taxon>
        <taxon>Magnoliopsida</taxon>
        <taxon>Ranunculales</taxon>
        <taxon>Menispermaceae</taxon>
        <taxon>Menispermoideae</taxon>
        <taxon>Cissampelideae</taxon>
        <taxon>Stephania</taxon>
    </lineage>
</organism>
<evidence type="ECO:0000256" key="1">
    <source>
        <dbReference type="SAM" id="MobiDB-lite"/>
    </source>
</evidence>
<feature type="region of interest" description="Disordered" evidence="1">
    <location>
        <begin position="192"/>
        <end position="234"/>
    </location>
</feature>
<dbReference type="Proteomes" id="UP001420932">
    <property type="component" value="Unassembled WGS sequence"/>
</dbReference>
<sequence>MLKSLVIRCVDRRSFPSYSFYHLSSKYEREESSRRVHQRFDPIEEGTPWSYGTYHVSHPNGSDDSGVKRGPLDPLITLDGVRGSYGDWRRKRPSASDFYDAAAPTTVSSGLATAPAGLVPMWVGGGGAVIPAAAGAFWMIPQAAAVGGPSPGQIWAAFPPGAAVSPIVNISGRPISSFVTAMQQPIELGRQSEGAVCGSSSTSLAGAKSGKASTMAPPSSSTTTASSPSVTTTTTTQLLRDFSLEIYEKQELGFMANNTRSVNVKQQQHQTSSPSKS</sequence>
<protein>
    <submittedName>
        <fullName evidence="2">Uncharacterized protein</fullName>
    </submittedName>
</protein>
<reference evidence="2 3" key="1">
    <citation type="submission" date="2024-01" db="EMBL/GenBank/DDBJ databases">
        <title>Genome assemblies of Stephania.</title>
        <authorList>
            <person name="Yang L."/>
        </authorList>
    </citation>
    <scope>NUCLEOTIDE SEQUENCE [LARGE SCALE GENOMIC DNA]</scope>
    <source>
        <strain evidence="2">YNDBR</strain>
        <tissue evidence="2">Leaf</tissue>
    </source>
</reference>
<gene>
    <name evidence="2" type="ORF">Syun_012971</name>
</gene>
<feature type="compositionally biased region" description="Low complexity" evidence="1">
    <location>
        <begin position="212"/>
        <end position="234"/>
    </location>
</feature>
<evidence type="ECO:0000313" key="3">
    <source>
        <dbReference type="Proteomes" id="UP001420932"/>
    </source>
</evidence>
<proteinExistence type="predicted"/>
<name>A0AAP0K0H7_9MAGN</name>
<dbReference type="AlphaFoldDB" id="A0AAP0K0H7"/>
<dbReference type="EMBL" id="JBBNAF010000005">
    <property type="protein sequence ID" value="KAK9143571.1"/>
    <property type="molecule type" value="Genomic_DNA"/>
</dbReference>
<comment type="caution">
    <text evidence="2">The sequence shown here is derived from an EMBL/GenBank/DDBJ whole genome shotgun (WGS) entry which is preliminary data.</text>
</comment>